<proteinExistence type="predicted"/>
<dbReference type="EMBL" id="CAJVPY010005633">
    <property type="protein sequence ID" value="CAG8647320.1"/>
    <property type="molecule type" value="Genomic_DNA"/>
</dbReference>
<dbReference type="AlphaFoldDB" id="A0A9N9H4U1"/>
<gene>
    <name evidence="2" type="ORF">DERYTH_LOCUS9991</name>
</gene>
<sequence length="63" mass="7069">MLVLTSWATSRFWLVGISGILSELSSLATLILLAISYKGKKDIRAMKISRAYFPTLLDHDRSL</sequence>
<accession>A0A9N9H4U1</accession>
<evidence type="ECO:0000313" key="3">
    <source>
        <dbReference type="Proteomes" id="UP000789405"/>
    </source>
</evidence>
<keyword evidence="3" id="KW-1185">Reference proteome</keyword>
<comment type="caution">
    <text evidence="2">The sequence shown here is derived from an EMBL/GenBank/DDBJ whole genome shotgun (WGS) entry which is preliminary data.</text>
</comment>
<dbReference type="Proteomes" id="UP000789405">
    <property type="component" value="Unassembled WGS sequence"/>
</dbReference>
<keyword evidence="1" id="KW-1133">Transmembrane helix</keyword>
<organism evidence="2 3">
    <name type="scientific">Dentiscutata erythropus</name>
    <dbReference type="NCBI Taxonomy" id="1348616"/>
    <lineage>
        <taxon>Eukaryota</taxon>
        <taxon>Fungi</taxon>
        <taxon>Fungi incertae sedis</taxon>
        <taxon>Mucoromycota</taxon>
        <taxon>Glomeromycotina</taxon>
        <taxon>Glomeromycetes</taxon>
        <taxon>Diversisporales</taxon>
        <taxon>Gigasporaceae</taxon>
        <taxon>Dentiscutata</taxon>
    </lineage>
</organism>
<name>A0A9N9H4U1_9GLOM</name>
<keyword evidence="1" id="KW-0472">Membrane</keyword>
<feature type="transmembrane region" description="Helical" evidence="1">
    <location>
        <begin position="12"/>
        <end position="37"/>
    </location>
</feature>
<protein>
    <submittedName>
        <fullName evidence="2">10345_t:CDS:1</fullName>
    </submittedName>
</protein>
<evidence type="ECO:0000313" key="2">
    <source>
        <dbReference type="EMBL" id="CAG8647320.1"/>
    </source>
</evidence>
<evidence type="ECO:0000256" key="1">
    <source>
        <dbReference type="SAM" id="Phobius"/>
    </source>
</evidence>
<reference evidence="2" key="1">
    <citation type="submission" date="2021-06" db="EMBL/GenBank/DDBJ databases">
        <authorList>
            <person name="Kallberg Y."/>
            <person name="Tangrot J."/>
            <person name="Rosling A."/>
        </authorList>
    </citation>
    <scope>NUCLEOTIDE SEQUENCE</scope>
    <source>
        <strain evidence="2">MA453B</strain>
    </source>
</reference>
<keyword evidence="1" id="KW-0812">Transmembrane</keyword>